<dbReference type="EMBL" id="CATQJA010002562">
    <property type="protein sequence ID" value="CAJ0571418.1"/>
    <property type="molecule type" value="Genomic_DNA"/>
</dbReference>
<name>A0AA36CNW1_9BILA</name>
<proteinExistence type="inferred from homology"/>
<evidence type="ECO:0000256" key="2">
    <source>
        <dbReference type="SAM" id="MobiDB-lite"/>
    </source>
</evidence>
<dbReference type="PANTHER" id="PTHR15829:SF13">
    <property type="entry name" value="FAM65 N-TERMINAL DOMAIN-CONTAINING PROTEIN"/>
    <property type="match status" value="1"/>
</dbReference>
<comment type="caution">
    <text evidence="4">The sequence shown here is derived from an EMBL/GenBank/DDBJ whole genome shotgun (WGS) entry which is preliminary data.</text>
</comment>
<feature type="domain" description="FAM65 N-terminal" evidence="3">
    <location>
        <begin position="183"/>
        <end position="449"/>
    </location>
</feature>
<evidence type="ECO:0000256" key="1">
    <source>
        <dbReference type="ARBA" id="ARBA00005744"/>
    </source>
</evidence>
<dbReference type="InterPro" id="IPR026136">
    <property type="entry name" value="RIPOR3"/>
</dbReference>
<dbReference type="PANTHER" id="PTHR15829">
    <property type="entry name" value="PROTEIN KINASE PKN/PRK1, EFFECTOR"/>
    <property type="match status" value="1"/>
</dbReference>
<sequence length="1045" mass="115434">MDVTAIYATNPGFRRYYNKKSASQNRPQLPRLQHWDAKQFKELSQAAQLWRYPFNRPTPREDPGQNGAQEVAVDEGFSSNSANSSQSSNDYAPAKRDTSVTRGVLGQQKSVDEGAIRVHPDYTAASLSRKAKVPVGAMFDERRFSTLEPRERVFRKNGPPPQIHDGYSTMPSDAVRPRIPSCSSSTAETMSRVMASVNPLPTGHEPSKKPRSDQIFDALSQGFRSYINFYANERDRLRADLEASSDPMMATRIEQDLMVVEENIQLYEGHLHRLTRLQDRYRQGHFASMKAKSSSLSDLRAALSGRSSSASAPTVAIHGELAAMMGRVSVELKTIAGFARVVPGDVFEVNIRHGATKWKARGKTLADRSQKWDREVMSFECQPSSTVDVKVCEVRVFKTKVLAERSFDPCELFSSAPQMVTISLNTLGTIKLQMIVTWIPLLASKNTLQPAISRTGTIAANGDQADETKKPRVILREKKRGGAARVAAREQWRSSTNLLDSIYHDLSKNIPTIEAMSTPGHRMSMLVVSSSSPDVSTPFVASTSKTNLAAPAQDSPDSLRGRACAGGSAGISSCSSATSSSDVVSISSVGSVLVDLLDECLPLAASLSHERHRELHTTHQILAHWSRLLRHSSSSGGASLRRSTFARGDEIDDNVLLAEHGSENDSGVDSLRQQISPYTRRGPDDSTGRANGNRFGQMRDRRKSLGAMLDASELERMCLDSDRFWQDEHHPVKHETATGHHEVDACLVHHLTRIRNSLKGLSTLSGPLLFKGTELLRKIEADTVALDDLLRLTPSLPALPNITNVLCELGAEGVIQEAWLSACYPLHASLVVPFEELRSQLRAHVSPIVEPAYPHLVARVTECLGRLLIDGPSASAQPAQITVFHFVAVFRNKNFSAYVESLAHDAWMISLLSTRQLRNVKTVFERLVQVPIAPPIDTLRHIALLLHHNDSILLPTIERYLCSSVGRLHSDLLSSFLCLLEADDIPTRIGAIRALRMLKSARIAAQLWWVAERDRNADVRQEALNLLEDLGEVDGKEGDEQVTRI</sequence>
<dbReference type="InterPro" id="IPR031780">
    <property type="entry name" value="FAM65_N"/>
</dbReference>
<keyword evidence="5" id="KW-1185">Reference proteome</keyword>
<feature type="region of interest" description="Disordered" evidence="2">
    <location>
        <begin position="76"/>
        <end position="103"/>
    </location>
</feature>
<gene>
    <name evidence="4" type="ORF">MSPICULIGERA_LOCUS9825</name>
</gene>
<dbReference type="Pfam" id="PF15903">
    <property type="entry name" value="PL48"/>
    <property type="match status" value="1"/>
</dbReference>
<comment type="similarity">
    <text evidence="1">Belongs to the RIPOR family.</text>
</comment>
<reference evidence="4" key="1">
    <citation type="submission" date="2023-06" db="EMBL/GenBank/DDBJ databases">
        <authorList>
            <person name="Delattre M."/>
        </authorList>
    </citation>
    <scope>NUCLEOTIDE SEQUENCE</scope>
    <source>
        <strain evidence="4">AF72</strain>
    </source>
</reference>
<feature type="non-terminal residue" evidence="4">
    <location>
        <position position="1045"/>
    </location>
</feature>
<feature type="region of interest" description="Disordered" evidence="2">
    <location>
        <begin position="660"/>
        <end position="697"/>
    </location>
</feature>
<organism evidence="4 5">
    <name type="scientific">Mesorhabditis spiculigera</name>
    <dbReference type="NCBI Taxonomy" id="96644"/>
    <lineage>
        <taxon>Eukaryota</taxon>
        <taxon>Metazoa</taxon>
        <taxon>Ecdysozoa</taxon>
        <taxon>Nematoda</taxon>
        <taxon>Chromadorea</taxon>
        <taxon>Rhabditida</taxon>
        <taxon>Rhabditina</taxon>
        <taxon>Rhabditomorpha</taxon>
        <taxon>Rhabditoidea</taxon>
        <taxon>Rhabditidae</taxon>
        <taxon>Mesorhabditinae</taxon>
        <taxon>Mesorhabditis</taxon>
    </lineage>
</organism>
<feature type="compositionally biased region" description="Low complexity" evidence="2">
    <location>
        <begin position="78"/>
        <end position="89"/>
    </location>
</feature>
<evidence type="ECO:0000313" key="5">
    <source>
        <dbReference type="Proteomes" id="UP001177023"/>
    </source>
</evidence>
<feature type="region of interest" description="Disordered" evidence="2">
    <location>
        <begin position="153"/>
        <end position="179"/>
    </location>
</feature>
<evidence type="ECO:0000313" key="4">
    <source>
        <dbReference type="EMBL" id="CAJ0571418.1"/>
    </source>
</evidence>
<dbReference type="InterPro" id="IPR011989">
    <property type="entry name" value="ARM-like"/>
</dbReference>
<protein>
    <recommendedName>
        <fullName evidence="3">FAM65 N-terminal domain-containing protein</fullName>
    </recommendedName>
</protein>
<dbReference type="Proteomes" id="UP001177023">
    <property type="component" value="Unassembled WGS sequence"/>
</dbReference>
<feature type="compositionally biased region" description="Polar residues" evidence="2">
    <location>
        <begin position="664"/>
        <end position="677"/>
    </location>
</feature>
<dbReference type="AlphaFoldDB" id="A0AA36CNW1"/>
<dbReference type="Gene3D" id="1.25.10.10">
    <property type="entry name" value="Leucine-rich Repeat Variant"/>
    <property type="match status" value="1"/>
</dbReference>
<accession>A0AA36CNW1</accession>
<evidence type="ECO:0000259" key="3">
    <source>
        <dbReference type="Pfam" id="PF15903"/>
    </source>
</evidence>